<dbReference type="InterPro" id="IPR000850">
    <property type="entry name" value="Adenylat/UMP-CMP_kin"/>
</dbReference>
<dbReference type="Gene3D" id="3.40.50.300">
    <property type="entry name" value="P-loop containing nucleotide triphosphate hydrolases"/>
    <property type="match status" value="1"/>
</dbReference>
<dbReference type="InterPro" id="IPR006259">
    <property type="entry name" value="Adenyl_kin_sub"/>
</dbReference>
<keyword evidence="4 5" id="KW-0418">Kinase</keyword>
<comment type="similarity">
    <text evidence="1 5">Belongs to the adenylate kinase family.</text>
</comment>
<sequence length="346" mass="38218">LNSRHLQKPRQHIGVALIGPPGSGKGAQSRRLAERFGLCHVDIGAVLRGMSNNGSVKLQTEQGRLVDDKLVSDLVSRDLDRPQCSAGFVLDGFPRTIGQAERLDSMLAERSRQLDAVVQLDLSPELAAERVTGRLYHLPSGRVYHHRFSPPKRPGHDNETGEPLAMRPDDFPDVMQRRLASHFESSAPVLQRYERLGLLKRIDASRPANSDFALMKTTSFKRLSLSWPKKATASVFNPLSSGSYKVAMKSPKRSPTVLIGLANGSKPCPLKIGIEKPKIFTKKFCTARSGLPARLFTWLNRSISPKEKHGTRLDLEPSLLRRCTLYTVPGCESRASTAPPGMTQTN</sequence>
<evidence type="ECO:0000259" key="6">
    <source>
        <dbReference type="Pfam" id="PF05191"/>
    </source>
</evidence>
<dbReference type="InterPro" id="IPR036193">
    <property type="entry name" value="ADK_active_lid_dom_sf"/>
</dbReference>
<dbReference type="PRINTS" id="PR00094">
    <property type="entry name" value="ADENYLTKNASE"/>
</dbReference>
<dbReference type="Proteomes" id="UP000095280">
    <property type="component" value="Unplaced"/>
</dbReference>
<dbReference type="CDD" id="cd01428">
    <property type="entry name" value="ADK"/>
    <property type="match status" value="1"/>
</dbReference>
<dbReference type="InterPro" id="IPR007862">
    <property type="entry name" value="Adenylate_kinase_lid-dom"/>
</dbReference>
<dbReference type="SUPFAM" id="SSF52540">
    <property type="entry name" value="P-loop containing nucleoside triphosphate hydrolases"/>
    <property type="match status" value="1"/>
</dbReference>
<reference evidence="8" key="1">
    <citation type="submission" date="2016-11" db="UniProtKB">
        <authorList>
            <consortium name="WormBaseParasite"/>
        </authorList>
    </citation>
    <scope>IDENTIFICATION</scope>
</reference>
<proteinExistence type="inferred from homology"/>
<evidence type="ECO:0000256" key="4">
    <source>
        <dbReference type="ARBA" id="ARBA00022777"/>
    </source>
</evidence>
<dbReference type="Pfam" id="PF00406">
    <property type="entry name" value="ADK"/>
    <property type="match status" value="1"/>
</dbReference>
<dbReference type="AlphaFoldDB" id="A0A1I8HRQ9"/>
<dbReference type="GO" id="GO:0004017">
    <property type="term" value="F:AMP kinase activity"/>
    <property type="evidence" value="ECO:0007669"/>
    <property type="project" value="InterPro"/>
</dbReference>
<evidence type="ECO:0000256" key="2">
    <source>
        <dbReference type="ARBA" id="ARBA00022679"/>
    </source>
</evidence>
<dbReference type="PANTHER" id="PTHR23359">
    <property type="entry name" value="NUCLEOTIDE KINASE"/>
    <property type="match status" value="1"/>
</dbReference>
<dbReference type="Pfam" id="PF05191">
    <property type="entry name" value="ADK_lid"/>
    <property type="match status" value="1"/>
</dbReference>
<organism evidence="7 8">
    <name type="scientific">Macrostomum lignano</name>
    <dbReference type="NCBI Taxonomy" id="282301"/>
    <lineage>
        <taxon>Eukaryota</taxon>
        <taxon>Metazoa</taxon>
        <taxon>Spiralia</taxon>
        <taxon>Lophotrochozoa</taxon>
        <taxon>Platyhelminthes</taxon>
        <taxon>Rhabditophora</taxon>
        <taxon>Macrostomorpha</taxon>
        <taxon>Macrostomida</taxon>
        <taxon>Macrostomidae</taxon>
        <taxon>Macrostomum</taxon>
    </lineage>
</organism>
<evidence type="ECO:0000256" key="5">
    <source>
        <dbReference type="RuleBase" id="RU003330"/>
    </source>
</evidence>
<dbReference type="InterPro" id="IPR027417">
    <property type="entry name" value="P-loop_NTPase"/>
</dbReference>
<dbReference type="GO" id="GO:0005524">
    <property type="term" value="F:ATP binding"/>
    <property type="evidence" value="ECO:0007669"/>
    <property type="project" value="InterPro"/>
</dbReference>
<dbReference type="NCBIfam" id="TIGR01351">
    <property type="entry name" value="adk"/>
    <property type="match status" value="1"/>
</dbReference>
<evidence type="ECO:0000313" key="7">
    <source>
        <dbReference type="Proteomes" id="UP000095280"/>
    </source>
</evidence>
<evidence type="ECO:0000313" key="8">
    <source>
        <dbReference type="WBParaSite" id="maker-uti_cns_0007609-snap-gene-0.14-mRNA-1"/>
    </source>
</evidence>
<feature type="domain" description="Adenylate kinase active site lid" evidence="6">
    <location>
        <begin position="134"/>
        <end position="169"/>
    </location>
</feature>
<dbReference type="WBParaSite" id="maker-uti_cns_0007609-snap-gene-0.14-mRNA-1">
    <property type="protein sequence ID" value="maker-uti_cns_0007609-snap-gene-0.14-mRNA-1"/>
    <property type="gene ID" value="maker-uti_cns_0007609-snap-gene-0.14"/>
</dbReference>
<accession>A0A1I8HRQ9</accession>
<evidence type="ECO:0000256" key="3">
    <source>
        <dbReference type="ARBA" id="ARBA00022741"/>
    </source>
</evidence>
<keyword evidence="7" id="KW-1185">Reference proteome</keyword>
<dbReference type="PROSITE" id="PS00113">
    <property type="entry name" value="ADENYLATE_KINASE"/>
    <property type="match status" value="1"/>
</dbReference>
<evidence type="ECO:0000256" key="1">
    <source>
        <dbReference type="ARBA" id="ARBA00007220"/>
    </source>
</evidence>
<keyword evidence="2 5" id="KW-0808">Transferase</keyword>
<dbReference type="InterPro" id="IPR033690">
    <property type="entry name" value="Adenylat_kinase_CS"/>
</dbReference>
<dbReference type="SUPFAM" id="SSF57774">
    <property type="entry name" value="Microbial and mitochondrial ADK, insert 'zinc finger' domain"/>
    <property type="match status" value="1"/>
</dbReference>
<name>A0A1I8HRQ9_9PLAT</name>
<dbReference type="HAMAP" id="MF_00235">
    <property type="entry name" value="Adenylate_kinase_Adk"/>
    <property type="match status" value="1"/>
</dbReference>
<keyword evidence="3" id="KW-0547">Nucleotide-binding</keyword>
<protein>
    <submittedName>
        <fullName evidence="8">ADK_lid domain-containing protein</fullName>
    </submittedName>
</protein>